<dbReference type="PROSITE" id="PS51677">
    <property type="entry name" value="NODB"/>
    <property type="match status" value="1"/>
</dbReference>
<dbReference type="Pfam" id="PF01522">
    <property type="entry name" value="Polysacc_deac_1"/>
    <property type="match status" value="1"/>
</dbReference>
<dbReference type="SUPFAM" id="SSF88713">
    <property type="entry name" value="Glycoside hydrolase/deacetylase"/>
    <property type="match status" value="1"/>
</dbReference>
<sequence>MYSLNRLKYDVMIIFFLLLMVIFMGYFFYQVFPKNKLNFSFFNNKEKTDIYIINSNTNNDYFLDIGILDNYKDNIIKLQNKFLTANIKSKIINIEDIKNIPENSIIILPDIISISKKEFNIIKQFLANGGNIIFNYHFGYMDNNKLVKAKRIEEITKLKYIKEGISKKNSPFLVPKVLSPFILSSTKAHRIDSALYGGDIIPVFRSSKIPDFVYTNWAITSTLMDLDTNKLLDFYEDGAVWHGKYMKGNWLYFNFPLYVLLDLNNNDFNFILNNIINYFKNPITVSIYPYIDYKKAVFISEDTEYEYPYGLNFATLANKYDINVTMFCVAKLAEEYPEITKKESKFSNVEIGSHSYSHTKIVGTTLEKYKQETIGSKQILEKIINKKIYGFRPPREEIDKTMINLLIKGGYKYVMEKEKPYLLPKEEYKGIVTIPRHGTDDYLYLVQLDWDKTKILKRIIYETDFLTKINTIYTLSVHTHLLSYKSNIAIEKAYFDYLKTKKDIMPLKGMDLIKRYYWKKNIHISTAFYNNKAVININNKNKISIKNLKIRIYTPDIKIKSIVTEIVNSKIKIIKKTKEYMDVEISEINPLSNIAIFVYY</sequence>
<dbReference type="GO" id="GO:0016810">
    <property type="term" value="F:hydrolase activity, acting on carbon-nitrogen (but not peptide) bonds"/>
    <property type="evidence" value="ECO:0007669"/>
    <property type="project" value="InterPro"/>
</dbReference>
<gene>
    <name evidence="3" type="ORF">LNAT_P1079</name>
</gene>
<organism evidence="3 4">
    <name type="scientific">Lebetimonas natsushimae</name>
    <dbReference type="NCBI Taxonomy" id="1936991"/>
    <lineage>
        <taxon>Bacteria</taxon>
        <taxon>Pseudomonadati</taxon>
        <taxon>Campylobacterota</taxon>
        <taxon>Epsilonproteobacteria</taxon>
        <taxon>Nautiliales</taxon>
        <taxon>Nautiliaceae</taxon>
        <taxon>Lebetimonas</taxon>
    </lineage>
</organism>
<feature type="domain" description="NodB homology" evidence="2">
    <location>
        <begin position="295"/>
        <end position="513"/>
    </location>
</feature>
<keyword evidence="1" id="KW-0812">Transmembrane</keyword>
<accession>A0A292YA52</accession>
<dbReference type="InterPro" id="IPR002509">
    <property type="entry name" value="NODB_dom"/>
</dbReference>
<evidence type="ECO:0000313" key="3">
    <source>
        <dbReference type="EMBL" id="GAX87782.1"/>
    </source>
</evidence>
<protein>
    <recommendedName>
        <fullName evidence="2">NodB homology domain-containing protein</fullName>
    </recommendedName>
</protein>
<dbReference type="EMBL" id="BDME01000002">
    <property type="protein sequence ID" value="GAX87782.1"/>
    <property type="molecule type" value="Genomic_DNA"/>
</dbReference>
<dbReference type="PANTHER" id="PTHR47561">
    <property type="entry name" value="POLYSACCHARIDE DEACETYLASE FAMILY PROTEIN (AFU_ORTHOLOGUE AFUA_6G05030)"/>
    <property type="match status" value="1"/>
</dbReference>
<evidence type="ECO:0000256" key="1">
    <source>
        <dbReference type="SAM" id="Phobius"/>
    </source>
</evidence>
<reference evidence="3 4" key="1">
    <citation type="journal article" date="2017" name="Syst. Appl. Microbiol.">
        <title>Lebetimonas natsushimae sp. nov., a novel strictly anaerobic, moderately thermophilic chemoautotroph isolated from a deep-sea hydrothermal vent polychaete nest in the Mid-Okinawa Trough.</title>
        <authorList>
            <person name="Nagata R."/>
            <person name="Takaki Y."/>
            <person name="Tame A."/>
            <person name="Nunoura T."/>
            <person name="Muto H."/>
            <person name="Mino S."/>
            <person name="Sawayama S."/>
            <person name="Takai K."/>
            <person name="Nakagawa S."/>
        </authorList>
    </citation>
    <scope>NUCLEOTIDE SEQUENCE [LARGE SCALE GENOMIC DNA]</scope>
    <source>
        <strain evidence="3 4">HS1857</strain>
    </source>
</reference>
<dbReference type="Proteomes" id="UP000217944">
    <property type="component" value="Unassembled WGS sequence"/>
</dbReference>
<dbReference type="Gene3D" id="3.40.50.880">
    <property type="match status" value="1"/>
</dbReference>
<evidence type="ECO:0000313" key="4">
    <source>
        <dbReference type="Proteomes" id="UP000217944"/>
    </source>
</evidence>
<dbReference type="GO" id="GO:0005975">
    <property type="term" value="P:carbohydrate metabolic process"/>
    <property type="evidence" value="ECO:0007669"/>
    <property type="project" value="InterPro"/>
</dbReference>
<dbReference type="PANTHER" id="PTHR47561:SF1">
    <property type="entry name" value="POLYSACCHARIDE DEACETYLASE FAMILY PROTEIN (AFU_ORTHOLOGUE AFUA_6G05030)"/>
    <property type="match status" value="1"/>
</dbReference>
<comment type="caution">
    <text evidence="3">The sequence shown here is derived from an EMBL/GenBank/DDBJ whole genome shotgun (WGS) entry which is preliminary data.</text>
</comment>
<evidence type="ECO:0000259" key="2">
    <source>
        <dbReference type="PROSITE" id="PS51677"/>
    </source>
</evidence>
<dbReference type="Gene3D" id="3.20.20.370">
    <property type="entry name" value="Glycoside hydrolase/deacetylase"/>
    <property type="match status" value="1"/>
</dbReference>
<name>A0A292YA52_9BACT</name>
<proteinExistence type="predicted"/>
<dbReference type="InterPro" id="IPR029062">
    <property type="entry name" value="Class_I_gatase-like"/>
</dbReference>
<feature type="transmembrane region" description="Helical" evidence="1">
    <location>
        <begin position="12"/>
        <end position="32"/>
    </location>
</feature>
<keyword evidence="4" id="KW-1185">Reference proteome</keyword>
<dbReference type="AlphaFoldDB" id="A0A292YA52"/>
<keyword evidence="1" id="KW-1133">Transmembrane helix</keyword>
<dbReference type="InterPro" id="IPR011330">
    <property type="entry name" value="Glyco_hydro/deAcase_b/a-brl"/>
</dbReference>
<keyword evidence="1" id="KW-0472">Membrane</keyword>